<sequence>MAGRGWSLLWACVAAATLLHAGGVAQGDCWLIEGDKGFVWLAICSQNQPPYEAIPQQMNATIVDLRLNENRIRSVQYASLSRFGNLTYLNLTKNEIGYIEDGAFSGQFNLQVLQLGYNRLRNLTEGMLRGLGKLEYLYLQANLIEVVMSSAFWECPNIVNIDLSMNRIQQLGSATFAGLAKLSVCELYSNPFYCSCELLGFLRWLAAFTNATQTHDRVQCESPPVYAGYFLLGQGQHGTHSILSKLQSVCTEDSYTVEVAGPRLASGGPQPGRSQPPPRPPPPPPPPLLPEEPSDPPCSEDECFSGDGTTPLVTLPTLATQAEARPLMKVKQLTQNSATITVQLPSPFNRMYTLEHFNNSKSSTVSKLTRAQEDIRLTNLYTLTNYTYCVVSTSSGTHHNHTCLTICLPKPPSPPGPVPSPSTATHYIMTTLGCLFGMVLVLGAVYYGLRKRRRRDEAHKKAAAVAAGGGLKKTIVELKYGPEMEAPGLAPLSQGPLLGPEAVARIPYLPAAASEVDQYKLVDSGETPKATKGHYMEVRTGDPAEHRDCELGRPGPDSQSSVAEISTIAKEVDKVNQIINNCIDALKSESTPFQGAKSGAACTAEPQLVLLSEPLAAKHGFLSPGYKEAFGRGLQRHHSAEAAVPGPPRATALSSGSTRSPRAFRAEAAAITATAVHKATASATEAKYIEKSSPVPEAILTVTPAATTLRAEAEKGRPYGEHRHSYPGSHPAEPPAPPLPPPVHEALGGRKASILEPLTRPRPRDLAYSQLSPQYHNLSYSSSPEYACRATPSLWERLRLNRRRHKDDEEVMAAGHALRKKVQFAKDEDLHDILDYWKGVSAQHKS</sequence>
<evidence type="ECO:0000256" key="4">
    <source>
        <dbReference type="ARBA" id="ARBA00022692"/>
    </source>
</evidence>
<keyword evidence="2" id="KW-0597">Phosphoprotein</keyword>
<reference evidence="18" key="2">
    <citation type="submission" date="2025-04" db="UniProtKB">
        <authorList>
            <consortium name="RefSeq"/>
        </authorList>
    </citation>
    <scope>IDENTIFICATION</scope>
    <source>
        <tissue evidence="18">Leukocyte</tissue>
    </source>
</reference>
<dbReference type="InterPro" id="IPR032675">
    <property type="entry name" value="LRR_dom_sf"/>
</dbReference>
<dbReference type="OrthoDB" id="676979at2759"/>
<reference evidence="16" key="1">
    <citation type="submission" date="2023-09" db="UniProtKB">
        <authorList>
            <consortium name="Ensembl"/>
        </authorList>
    </citation>
    <scope>IDENTIFICATION</scope>
</reference>
<evidence type="ECO:0000256" key="10">
    <source>
        <dbReference type="ARBA" id="ARBA00023272"/>
    </source>
</evidence>
<keyword evidence="3" id="KW-0433">Leucine-rich repeat</keyword>
<keyword evidence="10" id="KW-0650">Protein phosphatase inhibitor</keyword>
<organism evidence="18">
    <name type="scientific">Castor canadensis</name>
    <name type="common">American beaver</name>
    <dbReference type="NCBI Taxonomy" id="51338"/>
    <lineage>
        <taxon>Eukaryota</taxon>
        <taxon>Metazoa</taxon>
        <taxon>Chordata</taxon>
        <taxon>Craniata</taxon>
        <taxon>Vertebrata</taxon>
        <taxon>Euteleostomi</taxon>
        <taxon>Mammalia</taxon>
        <taxon>Eutheria</taxon>
        <taxon>Euarchontoglires</taxon>
        <taxon>Glires</taxon>
        <taxon>Rodentia</taxon>
        <taxon>Castorimorpha</taxon>
        <taxon>Castoridae</taxon>
        <taxon>Castor</taxon>
    </lineage>
</organism>
<dbReference type="GO" id="GO:0007268">
    <property type="term" value="P:chemical synaptic transmission"/>
    <property type="evidence" value="ECO:0007669"/>
    <property type="project" value="UniProtKB-ARBA"/>
</dbReference>
<evidence type="ECO:0000256" key="14">
    <source>
        <dbReference type="SAM" id="SignalP"/>
    </source>
</evidence>
<feature type="compositionally biased region" description="Basic and acidic residues" evidence="12">
    <location>
        <begin position="715"/>
        <end position="724"/>
    </location>
</feature>
<keyword evidence="7 13" id="KW-1133">Transmembrane helix</keyword>
<evidence type="ECO:0000313" key="18">
    <source>
        <dbReference type="RefSeq" id="XP_020007648.1"/>
    </source>
</evidence>
<dbReference type="Proteomes" id="UP001732720">
    <property type="component" value="Chromosome 6"/>
</dbReference>
<dbReference type="InterPro" id="IPR000483">
    <property type="entry name" value="Cys-rich_flank_reg_C"/>
</dbReference>
<dbReference type="SUPFAM" id="SSF52058">
    <property type="entry name" value="L domain-like"/>
    <property type="match status" value="1"/>
</dbReference>
<feature type="compositionally biased region" description="Acidic residues" evidence="12">
    <location>
        <begin position="292"/>
        <end position="304"/>
    </location>
</feature>
<feature type="region of interest" description="Disordered" evidence="12">
    <location>
        <begin position="715"/>
        <end position="743"/>
    </location>
</feature>
<dbReference type="SMART" id="SM00082">
    <property type="entry name" value="LRRCT"/>
    <property type="match status" value="1"/>
</dbReference>
<gene>
    <name evidence="16 18" type="primary">Elfn1</name>
</gene>
<evidence type="ECO:0000256" key="11">
    <source>
        <dbReference type="ARBA" id="ARBA00065735"/>
    </source>
</evidence>
<evidence type="ECO:0000256" key="9">
    <source>
        <dbReference type="ARBA" id="ARBA00023180"/>
    </source>
</evidence>
<evidence type="ECO:0000256" key="6">
    <source>
        <dbReference type="ARBA" id="ARBA00022737"/>
    </source>
</evidence>
<dbReference type="CTD" id="392617"/>
<dbReference type="InterPro" id="IPR050541">
    <property type="entry name" value="LRR_TM_domain-containing"/>
</dbReference>
<dbReference type="FunFam" id="3.80.10.10:FF:000047">
    <property type="entry name" value="protein phosphatase 1 regulatory subunit 29"/>
    <property type="match status" value="1"/>
</dbReference>
<dbReference type="Pfam" id="PF22986">
    <property type="entry name" value="Fn3_ELFN"/>
    <property type="match status" value="1"/>
</dbReference>
<feature type="compositionally biased region" description="Pro residues" evidence="12">
    <location>
        <begin position="274"/>
        <end position="290"/>
    </location>
</feature>
<evidence type="ECO:0000313" key="17">
    <source>
        <dbReference type="Proteomes" id="UP001732720"/>
    </source>
</evidence>
<evidence type="ECO:0000256" key="8">
    <source>
        <dbReference type="ARBA" id="ARBA00023136"/>
    </source>
</evidence>
<proteinExistence type="predicted"/>
<keyword evidence="4 13" id="KW-0812">Transmembrane</keyword>
<feature type="compositionally biased region" description="Pro residues" evidence="12">
    <location>
        <begin position="732"/>
        <end position="743"/>
    </location>
</feature>
<dbReference type="AlphaFoldDB" id="A0A8B7TJB8"/>
<accession>A0A8B7TJB8</accession>
<dbReference type="PANTHER" id="PTHR24369:SF204">
    <property type="entry name" value="PROTEIN PHOSPHATASE 1 REGULATORY SUBUNIT 29-RELATED"/>
    <property type="match status" value="1"/>
</dbReference>
<evidence type="ECO:0000256" key="5">
    <source>
        <dbReference type="ARBA" id="ARBA00022729"/>
    </source>
</evidence>
<evidence type="ECO:0000256" key="3">
    <source>
        <dbReference type="ARBA" id="ARBA00022614"/>
    </source>
</evidence>
<dbReference type="Pfam" id="PF13855">
    <property type="entry name" value="LRR_8"/>
    <property type="match status" value="1"/>
</dbReference>
<keyword evidence="8 13" id="KW-0472">Membrane</keyword>
<dbReference type="InterPro" id="IPR055106">
    <property type="entry name" value="ELFN_Fn3"/>
</dbReference>
<feature type="region of interest" description="Disordered" evidence="12">
    <location>
        <begin position="637"/>
        <end position="659"/>
    </location>
</feature>
<dbReference type="GO" id="GO:0045184">
    <property type="term" value="P:establishment of protein localization"/>
    <property type="evidence" value="ECO:0007669"/>
    <property type="project" value="UniProtKB-ARBA"/>
</dbReference>
<feature type="chain" id="PRO_5044664876" evidence="14">
    <location>
        <begin position="28"/>
        <end position="846"/>
    </location>
</feature>
<feature type="transmembrane region" description="Helical" evidence="13">
    <location>
        <begin position="427"/>
        <end position="449"/>
    </location>
</feature>
<name>A0A8B7TJB8_CASCN</name>
<dbReference type="RefSeq" id="XP_020007648.1">
    <property type="nucleotide sequence ID" value="XM_020152059.1"/>
</dbReference>
<dbReference type="PANTHER" id="PTHR24369">
    <property type="entry name" value="ANTIGEN BSP, PUTATIVE-RELATED"/>
    <property type="match status" value="1"/>
</dbReference>
<evidence type="ECO:0000259" key="15">
    <source>
        <dbReference type="SMART" id="SM00082"/>
    </source>
</evidence>
<evidence type="ECO:0000256" key="13">
    <source>
        <dbReference type="SAM" id="Phobius"/>
    </source>
</evidence>
<dbReference type="GO" id="GO:0099560">
    <property type="term" value="P:synaptic membrane adhesion"/>
    <property type="evidence" value="ECO:0007669"/>
    <property type="project" value="UniProtKB-ARBA"/>
</dbReference>
<keyword evidence="6" id="KW-0677">Repeat</keyword>
<keyword evidence="9" id="KW-0325">Glycoprotein</keyword>
<dbReference type="InterPro" id="IPR003591">
    <property type="entry name" value="Leu-rich_rpt_typical-subtyp"/>
</dbReference>
<dbReference type="GeneID" id="109675323"/>
<feature type="region of interest" description="Disordered" evidence="12">
    <location>
        <begin position="261"/>
        <end position="311"/>
    </location>
</feature>
<evidence type="ECO:0000256" key="1">
    <source>
        <dbReference type="ARBA" id="ARBA00004167"/>
    </source>
</evidence>
<comment type="subcellular location">
    <subcellularLocation>
        <location evidence="1">Membrane</location>
        <topology evidence="1">Single-pass membrane protein</topology>
    </subcellularLocation>
</comment>
<evidence type="ECO:0000313" key="16">
    <source>
        <dbReference type="Ensembl" id="ENSCCNP00000018335.1"/>
    </source>
</evidence>
<keyword evidence="5 14" id="KW-0732">Signal</keyword>
<dbReference type="SMART" id="SM00369">
    <property type="entry name" value="LRR_TYP"/>
    <property type="match status" value="4"/>
</dbReference>
<protein>
    <submittedName>
        <fullName evidence="18">Protein ELFN1</fullName>
    </submittedName>
</protein>
<keyword evidence="17" id="KW-1185">Reference proteome</keyword>
<dbReference type="PROSITE" id="PS51450">
    <property type="entry name" value="LRR"/>
    <property type="match status" value="1"/>
</dbReference>
<evidence type="ECO:0000256" key="7">
    <source>
        <dbReference type="ARBA" id="ARBA00022989"/>
    </source>
</evidence>
<evidence type="ECO:0000256" key="2">
    <source>
        <dbReference type="ARBA" id="ARBA00022553"/>
    </source>
</evidence>
<feature type="domain" description="LRRCT" evidence="15">
    <location>
        <begin position="190"/>
        <end position="240"/>
    </location>
</feature>
<dbReference type="GO" id="GO:0098839">
    <property type="term" value="C:postsynaptic density membrane"/>
    <property type="evidence" value="ECO:0007669"/>
    <property type="project" value="UniProtKB-ARBA"/>
</dbReference>
<feature type="signal peptide" evidence="14">
    <location>
        <begin position="1"/>
        <end position="27"/>
    </location>
</feature>
<dbReference type="InterPro" id="IPR001611">
    <property type="entry name" value="Leu-rich_rpt"/>
</dbReference>
<dbReference type="Gene3D" id="3.80.10.10">
    <property type="entry name" value="Ribonuclease Inhibitor"/>
    <property type="match status" value="1"/>
</dbReference>
<comment type="subunit">
    <text evidence="11">Interacts with PPP1CA.</text>
</comment>
<evidence type="ECO:0000256" key="12">
    <source>
        <dbReference type="SAM" id="MobiDB-lite"/>
    </source>
</evidence>
<dbReference type="GO" id="GO:0004864">
    <property type="term" value="F:protein phosphatase inhibitor activity"/>
    <property type="evidence" value="ECO:0007669"/>
    <property type="project" value="UniProtKB-KW"/>
</dbReference>
<dbReference type="Ensembl" id="ENSCCNT00000023841.1">
    <property type="protein sequence ID" value="ENSCCNP00000018335.1"/>
    <property type="gene ID" value="ENSCCNG00000018598.1"/>
</dbReference>
<dbReference type="KEGG" id="ccan:109675323"/>